<dbReference type="Pfam" id="PF10756">
    <property type="entry name" value="bPH_6"/>
    <property type="match status" value="1"/>
</dbReference>
<keyword evidence="1" id="KW-0472">Membrane</keyword>
<dbReference type="InterPro" id="IPR019692">
    <property type="entry name" value="CFP-6_PH"/>
</dbReference>
<protein>
    <submittedName>
        <fullName evidence="3">PH domain-containing protein</fullName>
    </submittedName>
</protein>
<feature type="transmembrane region" description="Helical" evidence="1">
    <location>
        <begin position="37"/>
        <end position="57"/>
    </location>
</feature>
<evidence type="ECO:0000313" key="3">
    <source>
        <dbReference type="EMBL" id="MTD56117.1"/>
    </source>
</evidence>
<sequence length="133" mass="14215">MDNSASWAPRPALVTVGLLGTLVALAGAFAYSDRTGAVLFGVAAVVLAVLSTHGLLVRPRLAADIDGVRVRTMHGEQRFNWAEAHLSLRTTKRLGREATTLEISAGDQLFVLGRLELGADPVDVLEVLSTLRR</sequence>
<dbReference type="Proteomes" id="UP000440096">
    <property type="component" value="Unassembled WGS sequence"/>
</dbReference>
<organism evidence="3 4">
    <name type="scientific">Amycolatopsis pithecellobii</name>
    <dbReference type="NCBI Taxonomy" id="664692"/>
    <lineage>
        <taxon>Bacteria</taxon>
        <taxon>Bacillati</taxon>
        <taxon>Actinomycetota</taxon>
        <taxon>Actinomycetes</taxon>
        <taxon>Pseudonocardiales</taxon>
        <taxon>Pseudonocardiaceae</taxon>
        <taxon>Amycolatopsis</taxon>
    </lineage>
</organism>
<evidence type="ECO:0000259" key="2">
    <source>
        <dbReference type="Pfam" id="PF10756"/>
    </source>
</evidence>
<name>A0A6N7YSU9_9PSEU</name>
<reference evidence="3 4" key="1">
    <citation type="submission" date="2019-11" db="EMBL/GenBank/DDBJ databases">
        <title>Draft genome of Amycolatopsis RM579.</title>
        <authorList>
            <person name="Duangmal K."/>
            <person name="Mingma R."/>
        </authorList>
    </citation>
    <scope>NUCLEOTIDE SEQUENCE [LARGE SCALE GENOMIC DNA]</scope>
    <source>
        <strain evidence="3 4">RM579</strain>
    </source>
</reference>
<dbReference type="EMBL" id="WMBA01000030">
    <property type="protein sequence ID" value="MTD56117.1"/>
    <property type="molecule type" value="Genomic_DNA"/>
</dbReference>
<comment type="caution">
    <text evidence="3">The sequence shown here is derived from an EMBL/GenBank/DDBJ whole genome shotgun (WGS) entry which is preliminary data.</text>
</comment>
<evidence type="ECO:0000313" key="4">
    <source>
        <dbReference type="Proteomes" id="UP000440096"/>
    </source>
</evidence>
<proteinExistence type="predicted"/>
<feature type="domain" description="Low molecular weight protein antigen 6 PH" evidence="2">
    <location>
        <begin position="58"/>
        <end position="132"/>
    </location>
</feature>
<feature type="transmembrane region" description="Helical" evidence="1">
    <location>
        <begin position="12"/>
        <end position="31"/>
    </location>
</feature>
<keyword evidence="1" id="KW-1133">Transmembrane helix</keyword>
<dbReference type="RefSeq" id="WP_312868129.1">
    <property type="nucleotide sequence ID" value="NZ_WMBA01000030.1"/>
</dbReference>
<keyword evidence="1" id="KW-0812">Transmembrane</keyword>
<accession>A0A6N7YSU9</accession>
<gene>
    <name evidence="3" type="ORF">GKO32_19350</name>
</gene>
<evidence type="ECO:0000256" key="1">
    <source>
        <dbReference type="SAM" id="Phobius"/>
    </source>
</evidence>
<dbReference type="AlphaFoldDB" id="A0A6N7YSU9"/>
<keyword evidence="4" id="KW-1185">Reference proteome</keyword>